<evidence type="ECO:0000256" key="1">
    <source>
        <dbReference type="SAM" id="MobiDB-lite"/>
    </source>
</evidence>
<dbReference type="AlphaFoldDB" id="A0A0P0X7A3"/>
<feature type="compositionally biased region" description="Basic residues" evidence="1">
    <location>
        <begin position="195"/>
        <end position="206"/>
    </location>
</feature>
<evidence type="ECO:0000313" key="3">
    <source>
        <dbReference type="Proteomes" id="UP000059680"/>
    </source>
</evidence>
<dbReference type="InParanoid" id="A0A0P0X7A3"/>
<dbReference type="PaxDb" id="39947-A0A0P0X7A3"/>
<reference evidence="3" key="1">
    <citation type="journal article" date="2005" name="Nature">
        <title>The map-based sequence of the rice genome.</title>
        <authorList>
            <consortium name="International rice genome sequencing project (IRGSP)"/>
            <person name="Matsumoto T."/>
            <person name="Wu J."/>
            <person name="Kanamori H."/>
            <person name="Katayose Y."/>
            <person name="Fujisawa M."/>
            <person name="Namiki N."/>
            <person name="Mizuno H."/>
            <person name="Yamamoto K."/>
            <person name="Antonio B.A."/>
            <person name="Baba T."/>
            <person name="Sakata K."/>
            <person name="Nagamura Y."/>
            <person name="Aoki H."/>
            <person name="Arikawa K."/>
            <person name="Arita K."/>
            <person name="Bito T."/>
            <person name="Chiden Y."/>
            <person name="Fujitsuka N."/>
            <person name="Fukunaka R."/>
            <person name="Hamada M."/>
            <person name="Harada C."/>
            <person name="Hayashi A."/>
            <person name="Hijishita S."/>
            <person name="Honda M."/>
            <person name="Hosokawa S."/>
            <person name="Ichikawa Y."/>
            <person name="Idonuma A."/>
            <person name="Iijima M."/>
            <person name="Ikeda M."/>
            <person name="Ikeno M."/>
            <person name="Ito K."/>
            <person name="Ito S."/>
            <person name="Ito T."/>
            <person name="Ito Y."/>
            <person name="Ito Y."/>
            <person name="Iwabuchi A."/>
            <person name="Kamiya K."/>
            <person name="Karasawa W."/>
            <person name="Kurita K."/>
            <person name="Katagiri S."/>
            <person name="Kikuta A."/>
            <person name="Kobayashi H."/>
            <person name="Kobayashi N."/>
            <person name="Machita K."/>
            <person name="Maehara T."/>
            <person name="Masukawa M."/>
            <person name="Mizubayashi T."/>
            <person name="Mukai Y."/>
            <person name="Nagasaki H."/>
            <person name="Nagata Y."/>
            <person name="Naito S."/>
            <person name="Nakashima M."/>
            <person name="Nakama Y."/>
            <person name="Nakamichi Y."/>
            <person name="Nakamura M."/>
            <person name="Meguro A."/>
            <person name="Negishi M."/>
            <person name="Ohta I."/>
            <person name="Ohta T."/>
            <person name="Okamoto M."/>
            <person name="Ono N."/>
            <person name="Saji S."/>
            <person name="Sakaguchi M."/>
            <person name="Sakai K."/>
            <person name="Shibata M."/>
            <person name="Shimokawa T."/>
            <person name="Song J."/>
            <person name="Takazaki Y."/>
            <person name="Terasawa K."/>
            <person name="Tsugane M."/>
            <person name="Tsuji K."/>
            <person name="Ueda S."/>
            <person name="Waki K."/>
            <person name="Yamagata H."/>
            <person name="Yamamoto M."/>
            <person name="Yamamoto S."/>
            <person name="Yamane H."/>
            <person name="Yoshiki S."/>
            <person name="Yoshihara R."/>
            <person name="Yukawa K."/>
            <person name="Zhong H."/>
            <person name="Yano M."/>
            <person name="Yuan Q."/>
            <person name="Ouyang S."/>
            <person name="Liu J."/>
            <person name="Jones K.M."/>
            <person name="Gansberger K."/>
            <person name="Moffat K."/>
            <person name="Hill J."/>
            <person name="Bera J."/>
            <person name="Fadrosh D."/>
            <person name="Jin S."/>
            <person name="Johri S."/>
            <person name="Kim M."/>
            <person name="Overton L."/>
            <person name="Reardon M."/>
            <person name="Tsitrin T."/>
            <person name="Vuong H."/>
            <person name="Weaver B."/>
            <person name="Ciecko A."/>
            <person name="Tallon L."/>
            <person name="Jackson J."/>
            <person name="Pai G."/>
            <person name="Aken S.V."/>
            <person name="Utterback T."/>
            <person name="Reidmuller S."/>
            <person name="Feldblyum T."/>
            <person name="Hsiao J."/>
            <person name="Zismann V."/>
            <person name="Iobst S."/>
            <person name="de Vazeille A.R."/>
            <person name="Buell C.R."/>
            <person name="Ying K."/>
            <person name="Li Y."/>
            <person name="Lu T."/>
            <person name="Huang Y."/>
            <person name="Zhao Q."/>
            <person name="Feng Q."/>
            <person name="Zhang L."/>
            <person name="Zhu J."/>
            <person name="Weng Q."/>
            <person name="Mu J."/>
            <person name="Lu Y."/>
            <person name="Fan D."/>
            <person name="Liu Y."/>
            <person name="Guan J."/>
            <person name="Zhang Y."/>
            <person name="Yu S."/>
            <person name="Liu X."/>
            <person name="Zhang Y."/>
            <person name="Hong G."/>
            <person name="Han B."/>
            <person name="Choisne N."/>
            <person name="Demange N."/>
            <person name="Orjeda G."/>
            <person name="Samain S."/>
            <person name="Cattolico L."/>
            <person name="Pelletier E."/>
            <person name="Couloux A."/>
            <person name="Segurens B."/>
            <person name="Wincker P."/>
            <person name="D'Hont A."/>
            <person name="Scarpelli C."/>
            <person name="Weissenbach J."/>
            <person name="Salanoubat M."/>
            <person name="Quetier F."/>
            <person name="Yu Y."/>
            <person name="Kim H.R."/>
            <person name="Rambo T."/>
            <person name="Currie J."/>
            <person name="Collura K."/>
            <person name="Luo M."/>
            <person name="Yang T."/>
            <person name="Ammiraju J.S.S."/>
            <person name="Engler F."/>
            <person name="Soderlund C."/>
            <person name="Wing R.A."/>
            <person name="Palmer L.E."/>
            <person name="de la Bastide M."/>
            <person name="Spiegel L."/>
            <person name="Nascimento L."/>
            <person name="Zutavern T."/>
            <person name="O'Shaughnessy A."/>
            <person name="Dike S."/>
            <person name="Dedhia N."/>
            <person name="Preston R."/>
            <person name="Balija V."/>
            <person name="McCombie W.R."/>
            <person name="Chow T."/>
            <person name="Chen H."/>
            <person name="Chung M."/>
            <person name="Chen C."/>
            <person name="Shaw J."/>
            <person name="Wu H."/>
            <person name="Hsiao K."/>
            <person name="Chao Y."/>
            <person name="Chu M."/>
            <person name="Cheng C."/>
            <person name="Hour A."/>
            <person name="Lee P."/>
            <person name="Lin S."/>
            <person name="Lin Y."/>
            <person name="Liou J."/>
            <person name="Liu S."/>
            <person name="Hsing Y."/>
            <person name="Raghuvanshi S."/>
            <person name="Mohanty A."/>
            <person name="Bharti A.K."/>
            <person name="Gaur A."/>
            <person name="Gupta V."/>
            <person name="Kumar D."/>
            <person name="Ravi V."/>
            <person name="Vij S."/>
            <person name="Kapur A."/>
            <person name="Khurana P."/>
            <person name="Khurana P."/>
            <person name="Khurana J.P."/>
            <person name="Tyagi A.K."/>
            <person name="Gaikwad K."/>
            <person name="Singh A."/>
            <person name="Dalal V."/>
            <person name="Srivastava S."/>
            <person name="Dixit A."/>
            <person name="Pal A.K."/>
            <person name="Ghazi I.A."/>
            <person name="Yadav M."/>
            <person name="Pandit A."/>
            <person name="Bhargava A."/>
            <person name="Sureshbabu K."/>
            <person name="Batra K."/>
            <person name="Sharma T.R."/>
            <person name="Mohapatra T."/>
            <person name="Singh N.K."/>
            <person name="Messing J."/>
            <person name="Nelson A.B."/>
            <person name="Fuks G."/>
            <person name="Kavchok S."/>
            <person name="Keizer G."/>
            <person name="Linton E."/>
            <person name="Llaca V."/>
            <person name="Song R."/>
            <person name="Tanyolac B."/>
            <person name="Young S."/>
            <person name="Ho-Il K."/>
            <person name="Hahn J.H."/>
            <person name="Sangsakoo G."/>
            <person name="Vanavichit A."/>
            <person name="de Mattos Luiz.A.T."/>
            <person name="Zimmer P.D."/>
            <person name="Malone G."/>
            <person name="Dellagostin O."/>
            <person name="de Oliveira A.C."/>
            <person name="Bevan M."/>
            <person name="Bancroft I."/>
            <person name="Minx P."/>
            <person name="Cordum H."/>
            <person name="Wilson R."/>
            <person name="Cheng Z."/>
            <person name="Jin W."/>
            <person name="Jiang J."/>
            <person name="Leong S.A."/>
            <person name="Iwama H."/>
            <person name="Gojobori T."/>
            <person name="Itoh T."/>
            <person name="Niimura Y."/>
            <person name="Fujii Y."/>
            <person name="Habara T."/>
            <person name="Sakai H."/>
            <person name="Sato Y."/>
            <person name="Wilson G."/>
            <person name="Kumar K."/>
            <person name="McCouch S."/>
            <person name="Juretic N."/>
            <person name="Hoen D."/>
            <person name="Wright S."/>
            <person name="Bruskiewich R."/>
            <person name="Bureau T."/>
            <person name="Miyao A."/>
            <person name="Hirochika H."/>
            <person name="Nishikawa T."/>
            <person name="Kadowaki K."/>
            <person name="Sugiura M."/>
            <person name="Burr B."/>
            <person name="Sasaki T."/>
        </authorList>
    </citation>
    <scope>NUCLEOTIDE SEQUENCE [LARGE SCALE GENOMIC DNA]</scope>
    <source>
        <strain evidence="3">cv. Nipponbare</strain>
    </source>
</reference>
<feature type="region of interest" description="Disordered" evidence="1">
    <location>
        <begin position="185"/>
        <end position="208"/>
    </location>
</feature>
<feature type="non-terminal residue" evidence="2">
    <location>
        <position position="329"/>
    </location>
</feature>
<evidence type="ECO:0000313" key="2">
    <source>
        <dbReference type="EMBL" id="BAT01964.1"/>
    </source>
</evidence>
<proteinExistence type="predicted"/>
<gene>
    <name evidence="2" type="ordered locus">Os07g0540700</name>
    <name evidence="2" type="ORF">OSNPB_070540700</name>
</gene>
<accession>A0A0P0X7A3</accession>
<name>A0A0P0X7A3_ORYSJ</name>
<reference evidence="2 3" key="3">
    <citation type="journal article" date="2013" name="Rice">
        <title>Improvement of the Oryza sativa Nipponbare reference genome using next generation sequence and optical map data.</title>
        <authorList>
            <person name="Kawahara Y."/>
            <person name="de la Bastide M."/>
            <person name="Hamilton J.P."/>
            <person name="Kanamori H."/>
            <person name="McCombie W.R."/>
            <person name="Ouyang S."/>
            <person name="Schwartz D.C."/>
            <person name="Tanaka T."/>
            <person name="Wu J."/>
            <person name="Zhou S."/>
            <person name="Childs K.L."/>
            <person name="Davidson R.M."/>
            <person name="Lin H."/>
            <person name="Quesada-Ocampo L."/>
            <person name="Vaillancourt B."/>
            <person name="Sakai H."/>
            <person name="Lee S.S."/>
            <person name="Kim J."/>
            <person name="Numa H."/>
            <person name="Itoh T."/>
            <person name="Buell C.R."/>
            <person name="Matsumoto T."/>
        </authorList>
    </citation>
    <scope>NUCLEOTIDE SEQUENCE [LARGE SCALE GENOMIC DNA]</scope>
    <source>
        <strain evidence="3">cv. Nipponbare</strain>
    </source>
</reference>
<dbReference type="EMBL" id="AP014963">
    <property type="protein sequence ID" value="BAT01964.1"/>
    <property type="molecule type" value="Genomic_DNA"/>
</dbReference>
<sequence>MSLSNYFVDVQKTGNVLPNDENASPISNSTSSQRSHTKPFCSIICINLFKCAKAISHMQTSKNGFHLSLTSSSGRRRRRRWRRRLHERRKMQQRAAGEEREHLVPEVAPHPEHPTSRPPAAVELGQLHGGQRREAGPADVRRLVRRALRQRVHPGAAAVAVAVDALLLRRAVPPRRVRRRGVLRGGVGEHGHGRVERRHRRRRRRAHEAGGALERVRGDVVVVVEEEVAVGVAELAEVVEDERVLDERAHPRRVAEGGRDAALAGVGVGDVAAAERVAVHLVRDVAGGARGVHGRRRGGVPGEGGGEAVDVGLERAVLRVAAARAVGVA</sequence>
<protein>
    <submittedName>
        <fullName evidence="2">Os07g0540700 protein</fullName>
    </submittedName>
</protein>
<organism evidence="2 3">
    <name type="scientific">Oryza sativa subsp. japonica</name>
    <name type="common">Rice</name>
    <dbReference type="NCBI Taxonomy" id="39947"/>
    <lineage>
        <taxon>Eukaryota</taxon>
        <taxon>Viridiplantae</taxon>
        <taxon>Streptophyta</taxon>
        <taxon>Embryophyta</taxon>
        <taxon>Tracheophyta</taxon>
        <taxon>Spermatophyta</taxon>
        <taxon>Magnoliopsida</taxon>
        <taxon>Liliopsida</taxon>
        <taxon>Poales</taxon>
        <taxon>Poaceae</taxon>
        <taxon>BOP clade</taxon>
        <taxon>Oryzoideae</taxon>
        <taxon>Oryzeae</taxon>
        <taxon>Oryzinae</taxon>
        <taxon>Oryza</taxon>
        <taxon>Oryza sativa</taxon>
    </lineage>
</organism>
<reference evidence="2 3" key="2">
    <citation type="journal article" date="2013" name="Plant Cell Physiol.">
        <title>Rice Annotation Project Database (RAP-DB): an integrative and interactive database for rice genomics.</title>
        <authorList>
            <person name="Sakai H."/>
            <person name="Lee S.S."/>
            <person name="Tanaka T."/>
            <person name="Numa H."/>
            <person name="Kim J."/>
            <person name="Kawahara Y."/>
            <person name="Wakimoto H."/>
            <person name="Yang C.C."/>
            <person name="Iwamoto M."/>
            <person name="Abe T."/>
            <person name="Yamada Y."/>
            <person name="Muto A."/>
            <person name="Inokuchi H."/>
            <person name="Ikemura T."/>
            <person name="Matsumoto T."/>
            <person name="Sasaki T."/>
            <person name="Itoh T."/>
        </authorList>
    </citation>
    <scope>NUCLEOTIDE SEQUENCE [LARGE SCALE GENOMIC DNA]</scope>
    <source>
        <strain evidence="3">cv. Nipponbare</strain>
    </source>
</reference>
<dbReference type="FunCoup" id="A0A0P0X7A3">
    <property type="interactions" value="6"/>
</dbReference>
<dbReference type="Proteomes" id="UP000059680">
    <property type="component" value="Chromosome 7"/>
</dbReference>
<keyword evidence="3" id="KW-1185">Reference proteome</keyword>